<dbReference type="PROSITE" id="PS51831">
    <property type="entry name" value="HD"/>
    <property type="match status" value="1"/>
</dbReference>
<organism evidence="2 3">
    <name type="scientific">Fusicatenibacter faecihominis</name>
    <dbReference type="NCBI Taxonomy" id="2881276"/>
    <lineage>
        <taxon>Bacteria</taxon>
        <taxon>Bacillati</taxon>
        <taxon>Bacillota</taxon>
        <taxon>Clostridia</taxon>
        <taxon>Lachnospirales</taxon>
        <taxon>Lachnospiraceae</taxon>
        <taxon>Fusicatenibacter</taxon>
    </lineage>
</organism>
<dbReference type="InterPro" id="IPR003607">
    <property type="entry name" value="HD/PDEase_dom"/>
</dbReference>
<dbReference type="Pfam" id="PF01966">
    <property type="entry name" value="HD"/>
    <property type="match status" value="1"/>
</dbReference>
<protein>
    <submittedName>
        <fullName evidence="2">HD domain-containing protein</fullName>
    </submittedName>
</protein>
<evidence type="ECO:0000313" key="3">
    <source>
        <dbReference type="Proteomes" id="UP001197875"/>
    </source>
</evidence>
<dbReference type="InterPro" id="IPR006674">
    <property type="entry name" value="HD_domain"/>
</dbReference>
<dbReference type="CDD" id="cd00077">
    <property type="entry name" value="HDc"/>
    <property type="match status" value="1"/>
</dbReference>
<feature type="domain" description="HD" evidence="1">
    <location>
        <begin position="33"/>
        <end position="137"/>
    </location>
</feature>
<dbReference type="SUPFAM" id="SSF109604">
    <property type="entry name" value="HD-domain/PDEase-like"/>
    <property type="match status" value="1"/>
</dbReference>
<evidence type="ECO:0000313" key="2">
    <source>
        <dbReference type="EMBL" id="MCC2190045.1"/>
    </source>
</evidence>
<accession>A0AAE3DTC3</accession>
<dbReference type="Gene3D" id="1.10.3210.10">
    <property type="entry name" value="Hypothetical protein af1432"/>
    <property type="match status" value="1"/>
</dbReference>
<keyword evidence="3" id="KW-1185">Reference proteome</keyword>
<comment type="caution">
    <text evidence="2">The sequence shown here is derived from an EMBL/GenBank/DDBJ whole genome shotgun (WGS) entry which is preliminary data.</text>
</comment>
<dbReference type="Proteomes" id="UP001197875">
    <property type="component" value="Unassembled WGS sequence"/>
</dbReference>
<name>A0AAE3DTC3_9FIRM</name>
<proteinExistence type="predicted"/>
<sequence>MERVNGILKDPLYRTCLSKIALFERDRIFCGHDMAHFLDVARLAYIFNLEENLGIEKEEIYTAALLHDVGRFVQYEDGTPHQLASLPFAKELMERYGYEEEEKARILRAIENHRNRAIREEKSLTGIIYRADKMSRSCFGCKAEKECDWSPEKKNLWIEY</sequence>
<dbReference type="EMBL" id="JAJEPR010000014">
    <property type="protein sequence ID" value="MCC2190045.1"/>
    <property type="molecule type" value="Genomic_DNA"/>
</dbReference>
<dbReference type="SMART" id="SM00471">
    <property type="entry name" value="HDc"/>
    <property type="match status" value="1"/>
</dbReference>
<evidence type="ECO:0000259" key="1">
    <source>
        <dbReference type="PROSITE" id="PS51831"/>
    </source>
</evidence>
<reference evidence="2 3" key="1">
    <citation type="submission" date="2021-10" db="EMBL/GenBank/DDBJ databases">
        <title>Anaerobic single-cell dispensing facilitates the cultivation of human gut bacteria.</title>
        <authorList>
            <person name="Afrizal A."/>
        </authorList>
    </citation>
    <scope>NUCLEOTIDE SEQUENCE [LARGE SCALE GENOMIC DNA]</scope>
    <source>
        <strain evidence="2 3">CLA-AA-H277</strain>
    </source>
</reference>
<dbReference type="AlphaFoldDB" id="A0AAE3DTC3"/>
<gene>
    <name evidence="2" type="ORF">LKD71_09545</name>
</gene>